<gene>
    <name evidence="9" type="primary">LOC107595870</name>
</gene>
<feature type="compositionally biased region" description="Polar residues" evidence="7">
    <location>
        <begin position="623"/>
        <end position="638"/>
    </location>
</feature>
<evidence type="ECO:0000256" key="7">
    <source>
        <dbReference type="SAM" id="MobiDB-lite"/>
    </source>
</evidence>
<feature type="transmembrane region" description="Helical" evidence="8">
    <location>
        <begin position="95"/>
        <end position="122"/>
    </location>
</feature>
<dbReference type="Gene3D" id="2.60.120.650">
    <property type="entry name" value="Cupin"/>
    <property type="match status" value="1"/>
</dbReference>
<dbReference type="EC" id="1.14.11.68" evidence="4"/>
<evidence type="ECO:0000313" key="9">
    <source>
        <dbReference type="Ensembl" id="ENSSGRP00000093588.1"/>
    </source>
</evidence>
<feature type="region of interest" description="Disordered" evidence="7">
    <location>
        <begin position="724"/>
        <end position="777"/>
    </location>
</feature>
<name>A0A672RWR3_SINGR</name>
<feature type="compositionally biased region" description="Polar residues" evidence="7">
    <location>
        <begin position="597"/>
        <end position="609"/>
    </location>
</feature>
<comment type="similarity">
    <text evidence="3">Belongs to the UTX family.</text>
</comment>
<comment type="catalytic activity">
    <reaction evidence="5">
        <text>N(6),N(6),N(6)-trimethyl-L-lysyl(27)-[histone H3] + 2 2-oxoglutarate + 2 O2 = N(6)-methyl-L-lysyl(27)-[histone H3] + 2 formaldehyde + 2 succinate + 2 CO2</text>
        <dbReference type="Rhea" id="RHEA:60224"/>
        <dbReference type="Rhea" id="RHEA-COMP:15535"/>
        <dbReference type="Rhea" id="RHEA-COMP:15544"/>
        <dbReference type="ChEBI" id="CHEBI:15379"/>
        <dbReference type="ChEBI" id="CHEBI:16526"/>
        <dbReference type="ChEBI" id="CHEBI:16810"/>
        <dbReference type="ChEBI" id="CHEBI:16842"/>
        <dbReference type="ChEBI" id="CHEBI:30031"/>
        <dbReference type="ChEBI" id="CHEBI:61929"/>
        <dbReference type="ChEBI" id="CHEBI:61961"/>
        <dbReference type="EC" id="1.14.11.68"/>
    </reaction>
</comment>
<dbReference type="GO" id="GO:0010468">
    <property type="term" value="P:regulation of gene expression"/>
    <property type="evidence" value="ECO:0007669"/>
    <property type="project" value="TreeGrafter"/>
</dbReference>
<feature type="region of interest" description="Disordered" evidence="7">
    <location>
        <begin position="19"/>
        <end position="40"/>
    </location>
</feature>
<dbReference type="GO" id="GO:0071558">
    <property type="term" value="F:histone H3K27me2/H3K27me3 demethylase activity"/>
    <property type="evidence" value="ECO:0007669"/>
    <property type="project" value="UniProtKB-EC"/>
</dbReference>
<dbReference type="GO" id="GO:0031490">
    <property type="term" value="F:chromatin DNA binding"/>
    <property type="evidence" value="ECO:0007669"/>
    <property type="project" value="TreeGrafter"/>
</dbReference>
<feature type="region of interest" description="Disordered" evidence="7">
    <location>
        <begin position="449"/>
        <end position="491"/>
    </location>
</feature>
<keyword evidence="8" id="KW-0812">Transmembrane</keyword>
<evidence type="ECO:0000256" key="6">
    <source>
        <dbReference type="PROSITE-ProRule" id="PRU00339"/>
    </source>
</evidence>
<dbReference type="AlphaFoldDB" id="A0A672RWR3"/>
<dbReference type="InterPro" id="IPR051630">
    <property type="entry name" value="Corepressor-Demethylase"/>
</dbReference>
<dbReference type="PROSITE" id="PS50005">
    <property type="entry name" value="TPR"/>
    <property type="match status" value="2"/>
</dbReference>
<dbReference type="PANTHER" id="PTHR14017">
    <property type="entry name" value="LYSINE-SPECIFIC DEMETHYLASE"/>
    <property type="match status" value="1"/>
</dbReference>
<dbReference type="SUPFAM" id="SSF51197">
    <property type="entry name" value="Clavaminate synthase-like"/>
    <property type="match status" value="1"/>
</dbReference>
<accession>A0A672RWR3</accession>
<sequence length="1026" mass="111428">MKSCGVSVPAVARAAAAAAGDEEKKMAAGKASETEEDFPKLTPQERERLASVDSTLFGFQRLHEDGARTKALLLKAVRCYDVYILKAEGKVEPEFLLIMFLILIFSFFQNAAFLYGLGLVYFHYNAFHWAIKAFQEVLYIDPSFSRTKEIHLRLGLMFKVNTDYESSLKHFQLALIDSTPCTLSKAESKYPPMRKYHVAKEAYESLLQTENLPVQVKATTLQQLGWMHHTVEQLGDKANKSSYAIQCLQKSLEADPNSGQSWYFLGRCYSSIGKVQDAFISYRQSIDKSEASADTWCSIGVLYQQQNQPMDALQAYICAVQLDHSHAAAWMDLGTLYESCNQPQDAIKCYINATCSKSCSNIPALTARIKCLQNSPDSWANVPGHHQVPNWSLTPQKLQLLEQLRTNRANLKPVQLQMLEQLEKQLSLMQQNQQMRLNAMGQIRPSVSNGPIADPSLPMNSNSTSSSHHPHIALSRTPSAHSRCAAQPIANGPVPASPAPCTAGTLGNTDTVSVGNNHLPGMGSNINVPYLRQNALPHNCTTPTSSSMDDEPWKSQHINSTQGLQKSPGSCSAGPNGEQPFSSAGTSQPTPAAGTGVPNQVGRSATASDTLAPEASHNHIPSPRSSHSATSGGQQSMVHTKESKPSGNGHFAGTPNSTATAEGLPNHVHQGQADAAGAKPCSPGVLSSDNPQLSALLIGKANDSNHSNCGGLTAAGTKVNNIHPSLHPGLKAQENSVASSPCSAMSTATPSPKSADHHSTQNSVNSPTLNGKGLEDSQSPLKVASPLVCRKPMPPSFAPWSSVSIYPSSSDVLKACSFYPLFSSVDIFGVFLFMPDLGLFSTKTLVEANPEHLVEVRTQLSQPTDENWDVTGSRKMWRFESSRSHTTIARYAQYQASSFQESLREENEKKGQKDHSDTESAPSENVVRRRRGPFKHIKFGTNIDLSDEKKWKLQLAELSKLPAFMRVVSAGNLLSHVGHTILGMNTVQLYMKVPGSRTPGQLIGMPAHTHLAVLYRGSAQIQTLQS</sequence>
<dbReference type="SUPFAM" id="SSF48452">
    <property type="entry name" value="TPR-like"/>
    <property type="match status" value="2"/>
</dbReference>
<feature type="compositionally biased region" description="Low complexity" evidence="7">
    <location>
        <begin position="455"/>
        <end position="467"/>
    </location>
</feature>
<dbReference type="InterPro" id="IPR019734">
    <property type="entry name" value="TPR_rpt"/>
</dbReference>
<keyword evidence="2" id="KW-0539">Nucleus</keyword>
<feature type="compositionally biased region" description="Polar residues" evidence="7">
    <location>
        <begin position="760"/>
        <end position="769"/>
    </location>
</feature>
<dbReference type="Proteomes" id="UP000472262">
    <property type="component" value="Unassembled WGS sequence"/>
</dbReference>
<reference evidence="9" key="2">
    <citation type="submission" date="2025-09" db="UniProtKB">
        <authorList>
            <consortium name="Ensembl"/>
        </authorList>
    </citation>
    <scope>IDENTIFICATION</scope>
</reference>
<protein>
    <recommendedName>
        <fullName evidence="4">[histone H3]-trimethyl-L-lysine(27) demethylase</fullName>
        <ecNumber evidence="4">1.14.11.68</ecNumber>
    </recommendedName>
</protein>
<evidence type="ECO:0000256" key="5">
    <source>
        <dbReference type="ARBA" id="ARBA00048695"/>
    </source>
</evidence>
<keyword evidence="8" id="KW-0472">Membrane</keyword>
<dbReference type="Gene3D" id="1.25.40.10">
    <property type="entry name" value="Tetratricopeptide repeat domain"/>
    <property type="match status" value="2"/>
</dbReference>
<feature type="compositionally biased region" description="Polar residues" evidence="7">
    <location>
        <begin position="733"/>
        <end position="752"/>
    </location>
</feature>
<organism evidence="9 10">
    <name type="scientific">Sinocyclocheilus grahami</name>
    <name type="common">Dianchi golden-line fish</name>
    <name type="synonym">Barbus grahami</name>
    <dbReference type="NCBI Taxonomy" id="75366"/>
    <lineage>
        <taxon>Eukaryota</taxon>
        <taxon>Metazoa</taxon>
        <taxon>Chordata</taxon>
        <taxon>Craniata</taxon>
        <taxon>Vertebrata</taxon>
        <taxon>Euteleostomi</taxon>
        <taxon>Actinopterygii</taxon>
        <taxon>Neopterygii</taxon>
        <taxon>Teleostei</taxon>
        <taxon>Ostariophysi</taxon>
        <taxon>Cypriniformes</taxon>
        <taxon>Cyprinidae</taxon>
        <taxon>Cyprininae</taxon>
        <taxon>Sinocyclocheilus</taxon>
    </lineage>
</organism>
<keyword evidence="6" id="KW-0802">TPR repeat</keyword>
<evidence type="ECO:0000256" key="1">
    <source>
        <dbReference type="ARBA" id="ARBA00004123"/>
    </source>
</evidence>
<dbReference type="GO" id="GO:0007507">
    <property type="term" value="P:heart development"/>
    <property type="evidence" value="ECO:0007669"/>
    <property type="project" value="TreeGrafter"/>
</dbReference>
<evidence type="ECO:0000256" key="3">
    <source>
        <dbReference type="ARBA" id="ARBA00034483"/>
    </source>
</evidence>
<evidence type="ECO:0000313" key="10">
    <source>
        <dbReference type="Proteomes" id="UP000472262"/>
    </source>
</evidence>
<feature type="compositionally biased region" description="Polar residues" evidence="7">
    <location>
        <begin position="579"/>
        <end position="590"/>
    </location>
</feature>
<comment type="subcellular location">
    <subcellularLocation>
        <location evidence="1">Nucleus</location>
    </subcellularLocation>
</comment>
<dbReference type="SMART" id="SM00028">
    <property type="entry name" value="TPR"/>
    <property type="match status" value="5"/>
</dbReference>
<dbReference type="Ensembl" id="ENSSGRT00000099593.1">
    <property type="protein sequence ID" value="ENSSGRP00000093588.1"/>
    <property type="gene ID" value="ENSSGRG00000035879.1"/>
</dbReference>
<dbReference type="PANTHER" id="PTHR14017:SF9">
    <property type="entry name" value="LYSINE-SPECIFIC DEMETHYLASE 6A"/>
    <property type="match status" value="1"/>
</dbReference>
<evidence type="ECO:0000256" key="4">
    <source>
        <dbReference type="ARBA" id="ARBA00034525"/>
    </source>
</evidence>
<evidence type="ECO:0000256" key="8">
    <source>
        <dbReference type="SAM" id="Phobius"/>
    </source>
</evidence>
<reference evidence="9" key="1">
    <citation type="submission" date="2025-08" db="UniProtKB">
        <authorList>
            <consortium name="Ensembl"/>
        </authorList>
    </citation>
    <scope>IDENTIFICATION</scope>
</reference>
<dbReference type="GO" id="GO:0044666">
    <property type="term" value="C:MLL3/4 complex"/>
    <property type="evidence" value="ECO:0007669"/>
    <property type="project" value="TreeGrafter"/>
</dbReference>
<feature type="repeat" description="TPR" evidence="6">
    <location>
        <begin position="293"/>
        <end position="326"/>
    </location>
</feature>
<feature type="region of interest" description="Disordered" evidence="7">
    <location>
        <begin position="537"/>
        <end position="664"/>
    </location>
</feature>
<dbReference type="FunFam" id="1.25.40.10:FF:000022">
    <property type="entry name" value="lysine-specific demethylase 6A isoform X1"/>
    <property type="match status" value="1"/>
</dbReference>
<dbReference type="GO" id="GO:0000978">
    <property type="term" value="F:RNA polymerase II cis-regulatory region sequence-specific DNA binding"/>
    <property type="evidence" value="ECO:0007669"/>
    <property type="project" value="TreeGrafter"/>
</dbReference>
<dbReference type="InterPro" id="IPR011990">
    <property type="entry name" value="TPR-like_helical_dom_sf"/>
</dbReference>
<evidence type="ECO:0000256" key="2">
    <source>
        <dbReference type="ARBA" id="ARBA00023242"/>
    </source>
</evidence>
<keyword evidence="10" id="KW-1185">Reference proteome</keyword>
<keyword evidence="8" id="KW-1133">Transmembrane helix</keyword>
<feature type="compositionally biased region" description="Basic and acidic residues" evidence="7">
    <location>
        <begin position="902"/>
        <end position="918"/>
    </location>
</feature>
<feature type="region of interest" description="Disordered" evidence="7">
    <location>
        <begin position="902"/>
        <end position="931"/>
    </location>
</feature>
<feature type="repeat" description="TPR" evidence="6">
    <location>
        <begin position="111"/>
        <end position="144"/>
    </location>
</feature>
<proteinExistence type="inferred from homology"/>
<dbReference type="Gene3D" id="1.20.58.1370">
    <property type="match status" value="1"/>
</dbReference>
<feature type="compositionally biased region" description="Polar residues" evidence="7">
    <location>
        <begin position="556"/>
        <end position="570"/>
    </location>
</feature>